<evidence type="ECO:0000256" key="4">
    <source>
        <dbReference type="ARBA" id="ARBA00022801"/>
    </source>
</evidence>
<evidence type="ECO:0000259" key="8">
    <source>
        <dbReference type="PROSITE" id="PS50800"/>
    </source>
</evidence>
<accession>A0A367KN89</accession>
<dbReference type="Gene3D" id="3.30.420.10">
    <property type="entry name" value="Ribonuclease H-like superfamily/Ribonuclease H"/>
    <property type="match status" value="1"/>
</dbReference>
<keyword evidence="2" id="KW-0963">Cytoplasm</keyword>
<dbReference type="STRING" id="4846.A0A367KN89"/>
<reference evidence="9 10" key="1">
    <citation type="journal article" date="2018" name="G3 (Bethesda)">
        <title>Phylogenetic and Phylogenomic Definition of Rhizopus Species.</title>
        <authorList>
            <person name="Gryganskyi A.P."/>
            <person name="Golan J."/>
            <person name="Dolatabadi S."/>
            <person name="Mondo S."/>
            <person name="Robb S."/>
            <person name="Idnurm A."/>
            <person name="Muszewska A."/>
            <person name="Steczkiewicz K."/>
            <person name="Masonjones S."/>
            <person name="Liao H.L."/>
            <person name="Gajdeczka M.T."/>
            <person name="Anike F."/>
            <person name="Vuek A."/>
            <person name="Anishchenko I.M."/>
            <person name="Voigt K."/>
            <person name="de Hoog G.S."/>
            <person name="Smith M.E."/>
            <person name="Heitman J."/>
            <person name="Vilgalys R."/>
            <person name="Stajich J.E."/>
        </authorList>
    </citation>
    <scope>NUCLEOTIDE SEQUENCE [LARGE SCALE GENOMIC DNA]</scope>
    <source>
        <strain evidence="9 10">LSU 92-RS-03</strain>
    </source>
</reference>
<evidence type="ECO:0000256" key="6">
    <source>
        <dbReference type="ARBA" id="ARBA00023158"/>
    </source>
</evidence>
<dbReference type="GO" id="GO:0005737">
    <property type="term" value="C:cytoplasm"/>
    <property type="evidence" value="ECO:0007669"/>
    <property type="project" value="UniProtKB-SubCell"/>
</dbReference>
<dbReference type="SUPFAM" id="SSF53098">
    <property type="entry name" value="Ribonuclease H-like"/>
    <property type="match status" value="1"/>
</dbReference>
<evidence type="ECO:0000256" key="5">
    <source>
        <dbReference type="ARBA" id="ARBA00022839"/>
    </source>
</evidence>
<keyword evidence="10" id="KW-1185">Reference proteome</keyword>
<evidence type="ECO:0000256" key="3">
    <source>
        <dbReference type="ARBA" id="ARBA00022722"/>
    </source>
</evidence>
<dbReference type="InterPro" id="IPR036397">
    <property type="entry name" value="RNaseH_sf"/>
</dbReference>
<dbReference type="GO" id="GO:0000175">
    <property type="term" value="F:3'-5'-RNA exonuclease activity"/>
    <property type="evidence" value="ECO:0007669"/>
    <property type="project" value="InterPro"/>
</dbReference>
<evidence type="ECO:0000313" key="10">
    <source>
        <dbReference type="Proteomes" id="UP000253551"/>
    </source>
</evidence>
<gene>
    <name evidence="9" type="primary">ERI1</name>
    <name evidence="9" type="ORF">CU098_011819</name>
</gene>
<name>A0A367KN89_RHIST</name>
<dbReference type="GO" id="GO:0031047">
    <property type="term" value="P:regulatory ncRNA-mediated gene silencing"/>
    <property type="evidence" value="ECO:0007669"/>
    <property type="project" value="UniProtKB-KW"/>
</dbReference>
<feature type="domain" description="SAP" evidence="8">
    <location>
        <begin position="7"/>
        <end position="41"/>
    </location>
</feature>
<dbReference type="AlphaFoldDB" id="A0A367KN89"/>
<evidence type="ECO:0000256" key="7">
    <source>
        <dbReference type="SAM" id="Coils"/>
    </source>
</evidence>
<dbReference type="CDD" id="cd06133">
    <property type="entry name" value="ERI-1_3'hExo_like"/>
    <property type="match status" value="1"/>
</dbReference>
<dbReference type="Pfam" id="PF00929">
    <property type="entry name" value="RNase_T"/>
    <property type="match status" value="1"/>
</dbReference>
<keyword evidence="5" id="KW-0269">Exonuclease</keyword>
<dbReference type="OrthoDB" id="448399at2759"/>
<dbReference type="SMART" id="SM00479">
    <property type="entry name" value="EXOIII"/>
    <property type="match status" value="1"/>
</dbReference>
<dbReference type="PANTHER" id="PTHR23044:SF61">
    <property type="entry name" value="3'-5' EXORIBONUCLEASE 1-RELATED"/>
    <property type="match status" value="1"/>
</dbReference>
<dbReference type="InterPro" id="IPR013520">
    <property type="entry name" value="Ribonucl_H"/>
</dbReference>
<evidence type="ECO:0000256" key="1">
    <source>
        <dbReference type="ARBA" id="ARBA00004496"/>
    </source>
</evidence>
<dbReference type="InterPro" id="IPR047201">
    <property type="entry name" value="ERI-1_3'hExo-like"/>
</dbReference>
<organism evidence="9 10">
    <name type="scientific">Rhizopus stolonifer</name>
    <name type="common">Rhizopus nigricans</name>
    <dbReference type="NCBI Taxonomy" id="4846"/>
    <lineage>
        <taxon>Eukaryota</taxon>
        <taxon>Fungi</taxon>
        <taxon>Fungi incertae sedis</taxon>
        <taxon>Mucoromycota</taxon>
        <taxon>Mucoromycotina</taxon>
        <taxon>Mucoromycetes</taxon>
        <taxon>Mucorales</taxon>
        <taxon>Mucorineae</taxon>
        <taxon>Rhizopodaceae</taxon>
        <taxon>Rhizopus</taxon>
    </lineage>
</organism>
<dbReference type="EMBL" id="PJQM01001066">
    <property type="protein sequence ID" value="RCI03312.1"/>
    <property type="molecule type" value="Genomic_DNA"/>
</dbReference>
<protein>
    <submittedName>
        <fullName evidence="9">3'-5' exoribonuclease 1</fullName>
    </submittedName>
</protein>
<keyword evidence="7" id="KW-0175">Coiled coil</keyword>
<dbReference type="PROSITE" id="PS50800">
    <property type="entry name" value="SAP"/>
    <property type="match status" value="1"/>
</dbReference>
<dbReference type="SMART" id="SM00513">
    <property type="entry name" value="SAP"/>
    <property type="match status" value="1"/>
</dbReference>
<dbReference type="PANTHER" id="PTHR23044">
    <property type="entry name" value="3'-5' EXONUCLEASE ERI1-RELATED"/>
    <property type="match status" value="1"/>
</dbReference>
<comment type="subcellular location">
    <subcellularLocation>
        <location evidence="1">Cytoplasm</location>
    </subcellularLocation>
</comment>
<evidence type="ECO:0000256" key="2">
    <source>
        <dbReference type="ARBA" id="ARBA00022490"/>
    </source>
</evidence>
<evidence type="ECO:0000313" key="9">
    <source>
        <dbReference type="EMBL" id="RCI03312.1"/>
    </source>
</evidence>
<dbReference type="InterPro" id="IPR012337">
    <property type="entry name" value="RNaseH-like_sf"/>
</dbReference>
<dbReference type="InterPro" id="IPR051274">
    <property type="entry name" value="3-5_Exoribonuclease"/>
</dbReference>
<dbReference type="Proteomes" id="UP000253551">
    <property type="component" value="Unassembled WGS sequence"/>
</dbReference>
<comment type="caution">
    <text evidence="9">The sequence shown here is derived from an EMBL/GenBank/DDBJ whole genome shotgun (WGS) entry which is preliminary data.</text>
</comment>
<proteinExistence type="predicted"/>
<dbReference type="InterPro" id="IPR003034">
    <property type="entry name" value="SAP_dom"/>
</dbReference>
<keyword evidence="3" id="KW-0540">Nuclease</keyword>
<dbReference type="GO" id="GO:0003676">
    <property type="term" value="F:nucleic acid binding"/>
    <property type="evidence" value="ECO:0007669"/>
    <property type="project" value="InterPro"/>
</dbReference>
<feature type="coiled-coil region" evidence="7">
    <location>
        <begin position="34"/>
        <end position="61"/>
    </location>
</feature>
<sequence length="244" mass="28683">MEVTNKPNTSTVEGLRLALEELGLCTKGRKPELKQRYKKALKKQTEQIKEMTDEIKLIKTESFKKQQPFDYYLFFDVEATYTFRSYVQPTVNPKLSEFCTGLTGISQSTIDKKVLNEFQKFLAKYDLFQTASATFVTDGPFDIRDFITKQCKHSKIKTRPDYFNIPWVNIRRTFRDFYNQKENKNISAMLAHLKMQFEGREHSGLDDAINLAAIGKRMHQEGCVFKTNCRFDISHPQRYGRRRR</sequence>
<keyword evidence="6" id="KW-0943">RNA-mediated gene silencing</keyword>
<keyword evidence="4" id="KW-0378">Hydrolase</keyword>